<dbReference type="Proteomes" id="UP001165405">
    <property type="component" value="Unassembled WGS sequence"/>
</dbReference>
<reference evidence="7" key="1">
    <citation type="submission" date="2022-01" db="EMBL/GenBank/DDBJ databases">
        <title>Antribacter sp. nov., isolated from Guizhou of China.</title>
        <authorList>
            <person name="Chengliang C."/>
            <person name="Ya Z."/>
        </authorList>
    </citation>
    <scope>NUCLEOTIDE SEQUENCE</scope>
    <source>
        <strain evidence="7">KLBMP 9083</strain>
    </source>
</reference>
<comment type="caution">
    <text evidence="7">The sequence shown here is derived from an EMBL/GenBank/DDBJ whole genome shotgun (WGS) entry which is preliminary data.</text>
</comment>
<accession>A0AA41UAY0</accession>
<comment type="subcellular location">
    <subcellularLocation>
        <location evidence="1">Membrane</location>
        <topology evidence="1">Multi-pass membrane protein</topology>
    </subcellularLocation>
</comment>
<evidence type="ECO:0000256" key="1">
    <source>
        <dbReference type="ARBA" id="ARBA00004141"/>
    </source>
</evidence>
<dbReference type="GO" id="GO:0140359">
    <property type="term" value="F:ABC-type transporter activity"/>
    <property type="evidence" value="ECO:0007669"/>
    <property type="project" value="InterPro"/>
</dbReference>
<dbReference type="GO" id="GO:0016020">
    <property type="term" value="C:membrane"/>
    <property type="evidence" value="ECO:0007669"/>
    <property type="project" value="UniProtKB-SubCell"/>
</dbReference>
<keyword evidence="8" id="KW-1185">Reference proteome</keyword>
<proteinExistence type="predicted"/>
<keyword evidence="2 5" id="KW-0812">Transmembrane</keyword>
<evidence type="ECO:0000256" key="5">
    <source>
        <dbReference type="SAM" id="Phobius"/>
    </source>
</evidence>
<name>A0AA41UAY0_9MICO</name>
<feature type="transmembrane region" description="Helical" evidence="5">
    <location>
        <begin position="251"/>
        <end position="271"/>
    </location>
</feature>
<dbReference type="RefSeq" id="WP_236088354.1">
    <property type="nucleotide sequence ID" value="NZ_JAKGSG010000022.1"/>
</dbReference>
<feature type="transmembrane region" description="Helical" evidence="5">
    <location>
        <begin position="283"/>
        <end position="307"/>
    </location>
</feature>
<evidence type="ECO:0000313" key="8">
    <source>
        <dbReference type="Proteomes" id="UP001165405"/>
    </source>
</evidence>
<keyword evidence="3 5" id="KW-1133">Transmembrane helix</keyword>
<gene>
    <name evidence="7" type="ORF">L1785_06310</name>
</gene>
<dbReference type="InterPro" id="IPR013525">
    <property type="entry name" value="ABC2_TM"/>
</dbReference>
<evidence type="ECO:0000259" key="6">
    <source>
        <dbReference type="Pfam" id="PF12698"/>
    </source>
</evidence>
<dbReference type="EMBL" id="JAKGSG010000022">
    <property type="protein sequence ID" value="MCF4120584.1"/>
    <property type="molecule type" value="Genomic_DNA"/>
</dbReference>
<evidence type="ECO:0000313" key="7">
    <source>
        <dbReference type="EMBL" id="MCF4120584.1"/>
    </source>
</evidence>
<evidence type="ECO:0000256" key="4">
    <source>
        <dbReference type="ARBA" id="ARBA00023136"/>
    </source>
</evidence>
<sequence length="410" mass="42622">MTRSDVGRDTSSAWLLVTQREVVVRALNKSFVVGLLVSLGLIAGLMAFFTWQGSRAETFTVAVEASDTAAAATVAAAAAAARAAADEAEESGGPGAERVEVMVLEVTGDDAARAALEDETADAWLSGGDAGWTLTTLRQPDLELVGLLTATVREEVVAENATAAGTSPEELTAGSELATESLDGDALDPGLIYLTSFVLAFLFFMGAVGSGAMIAGSVIEEKQSRLVEIIATAVPLRHVLAGKILGSSVIALAQNLLFGVVGLAGISFTPWAQALPALSASMVWFVVFFTVGFVAVAALYAVAGALASRTEDLQATTTPLMLLLMGIYVITFSADGVLERVLSFVPVASIVSMPVRVLSGDAQWWEPVVSLLLLVAFAVGAVLVSERAYRGALLQTGGRLTWRQALRAEA</sequence>
<dbReference type="AlphaFoldDB" id="A0AA41UAY0"/>
<keyword evidence="4 5" id="KW-0472">Membrane</keyword>
<feature type="domain" description="ABC-2 type transporter transmembrane" evidence="6">
    <location>
        <begin position="29"/>
        <end position="384"/>
    </location>
</feature>
<evidence type="ECO:0000256" key="3">
    <source>
        <dbReference type="ARBA" id="ARBA00022989"/>
    </source>
</evidence>
<organism evidence="7 8">
    <name type="scientific">Antribacter soli</name>
    <dbReference type="NCBI Taxonomy" id="2910976"/>
    <lineage>
        <taxon>Bacteria</taxon>
        <taxon>Bacillati</taxon>
        <taxon>Actinomycetota</taxon>
        <taxon>Actinomycetes</taxon>
        <taxon>Micrococcales</taxon>
        <taxon>Promicromonosporaceae</taxon>
        <taxon>Antribacter</taxon>
    </lineage>
</organism>
<feature type="transmembrane region" description="Helical" evidence="5">
    <location>
        <begin position="191"/>
        <end position="214"/>
    </location>
</feature>
<protein>
    <submittedName>
        <fullName evidence="7">ABC transporter permease</fullName>
    </submittedName>
</protein>
<feature type="transmembrane region" description="Helical" evidence="5">
    <location>
        <begin position="313"/>
        <end position="334"/>
    </location>
</feature>
<feature type="transmembrane region" description="Helical" evidence="5">
    <location>
        <begin position="30"/>
        <end position="51"/>
    </location>
</feature>
<dbReference type="Pfam" id="PF12698">
    <property type="entry name" value="ABC2_membrane_3"/>
    <property type="match status" value="1"/>
</dbReference>
<evidence type="ECO:0000256" key="2">
    <source>
        <dbReference type="ARBA" id="ARBA00022692"/>
    </source>
</evidence>
<feature type="transmembrane region" description="Helical" evidence="5">
    <location>
        <begin position="364"/>
        <end position="384"/>
    </location>
</feature>